<keyword evidence="3 14" id="KW-0813">Transport</keyword>
<evidence type="ECO:0000313" key="20">
    <source>
        <dbReference type="EMBL" id="QYO77553.1"/>
    </source>
</evidence>
<comment type="subcellular location">
    <subcellularLocation>
        <location evidence="14">Cell membrane</location>
        <topology evidence="14">Multi-pass membrane protein</topology>
    </subcellularLocation>
    <subcellularLocation>
        <location evidence="1">Membrane</location>
        <topology evidence="1">Multi-pass membrane protein</topology>
    </subcellularLocation>
</comment>
<evidence type="ECO:0000256" key="11">
    <source>
        <dbReference type="ARBA" id="ARBA00023136"/>
    </source>
</evidence>
<feature type="domain" description="Cytochrome oxidase subunit II transmembrane region profile" evidence="19">
    <location>
        <begin position="34"/>
        <end position="130"/>
    </location>
</feature>
<dbReference type="PROSITE" id="PS50857">
    <property type="entry name" value="COX2_CUA"/>
    <property type="match status" value="1"/>
</dbReference>
<dbReference type="InterPro" id="IPR045187">
    <property type="entry name" value="CcO_II"/>
</dbReference>
<dbReference type="Pfam" id="PF02790">
    <property type="entry name" value="COX2_TM"/>
    <property type="match status" value="1"/>
</dbReference>
<evidence type="ECO:0000256" key="1">
    <source>
        <dbReference type="ARBA" id="ARBA00004141"/>
    </source>
</evidence>
<keyword evidence="9 16" id="KW-1133">Transmembrane helix</keyword>
<evidence type="ECO:0000313" key="21">
    <source>
        <dbReference type="Proteomes" id="UP000825799"/>
    </source>
</evidence>
<keyword evidence="8 14" id="KW-0249">Electron transport</keyword>
<feature type="domain" description="Cytochrome oxidase subunit II copper A binding" evidence="18">
    <location>
        <begin position="151"/>
        <end position="293"/>
    </location>
</feature>
<evidence type="ECO:0000256" key="13">
    <source>
        <dbReference type="ARBA" id="ARBA00047816"/>
    </source>
</evidence>
<reference evidence="20 21" key="1">
    <citation type="submission" date="2021-08" db="EMBL/GenBank/DDBJ databases">
        <title>Devosia salina sp. nov., isolated from the South China Sea sediment.</title>
        <authorList>
            <person name="Zhou Z."/>
        </authorList>
    </citation>
    <scope>NUCLEOTIDE SEQUENCE [LARGE SCALE GENOMIC DNA]</scope>
    <source>
        <strain evidence="20 21">SCS-3</strain>
    </source>
</reference>
<keyword evidence="7" id="KW-1278">Translocase</keyword>
<evidence type="ECO:0000256" key="6">
    <source>
        <dbReference type="ARBA" id="ARBA00022723"/>
    </source>
</evidence>
<evidence type="ECO:0000256" key="5">
    <source>
        <dbReference type="ARBA" id="ARBA00022692"/>
    </source>
</evidence>
<dbReference type="Pfam" id="PF00116">
    <property type="entry name" value="COX2"/>
    <property type="match status" value="1"/>
</dbReference>
<evidence type="ECO:0000256" key="12">
    <source>
        <dbReference type="ARBA" id="ARBA00024688"/>
    </source>
</evidence>
<evidence type="ECO:0000256" key="10">
    <source>
        <dbReference type="ARBA" id="ARBA00023008"/>
    </source>
</evidence>
<dbReference type="SUPFAM" id="SSF81464">
    <property type="entry name" value="Cytochrome c oxidase subunit II-like, transmembrane region"/>
    <property type="match status" value="1"/>
</dbReference>
<dbReference type="Gene3D" id="1.10.287.90">
    <property type="match status" value="1"/>
</dbReference>
<dbReference type="InterPro" id="IPR001505">
    <property type="entry name" value="Copper_CuA"/>
</dbReference>
<keyword evidence="4 14" id="KW-0679">Respiratory chain</keyword>
<keyword evidence="11 16" id="KW-0472">Membrane</keyword>
<dbReference type="PANTHER" id="PTHR22888:SF9">
    <property type="entry name" value="CYTOCHROME C OXIDASE SUBUNIT 2"/>
    <property type="match status" value="1"/>
</dbReference>
<keyword evidence="17" id="KW-0732">Signal</keyword>
<evidence type="ECO:0000259" key="18">
    <source>
        <dbReference type="PROSITE" id="PS50857"/>
    </source>
</evidence>
<keyword evidence="10 15" id="KW-0186">Copper</keyword>
<organism evidence="20 21">
    <name type="scientific">Devosia salina</name>
    <dbReference type="NCBI Taxonomy" id="2860336"/>
    <lineage>
        <taxon>Bacteria</taxon>
        <taxon>Pseudomonadati</taxon>
        <taxon>Pseudomonadota</taxon>
        <taxon>Alphaproteobacteria</taxon>
        <taxon>Hyphomicrobiales</taxon>
        <taxon>Devosiaceae</taxon>
        <taxon>Devosia</taxon>
    </lineage>
</organism>
<name>A0ABX8WGN5_9HYPH</name>
<dbReference type="InterPro" id="IPR034210">
    <property type="entry name" value="CcO_II_C"/>
</dbReference>
<gene>
    <name evidence="20" type="primary">coxB</name>
    <name evidence="20" type="ORF">K1X15_02965</name>
</gene>
<keyword evidence="6 15" id="KW-0479">Metal-binding</keyword>
<evidence type="ECO:0000256" key="3">
    <source>
        <dbReference type="ARBA" id="ARBA00022448"/>
    </source>
</evidence>
<proteinExistence type="inferred from homology"/>
<evidence type="ECO:0000256" key="14">
    <source>
        <dbReference type="RuleBase" id="RU000456"/>
    </source>
</evidence>
<evidence type="ECO:0000256" key="8">
    <source>
        <dbReference type="ARBA" id="ARBA00022982"/>
    </source>
</evidence>
<dbReference type="PROSITE" id="PS50999">
    <property type="entry name" value="COX2_TM"/>
    <property type="match status" value="1"/>
</dbReference>
<evidence type="ECO:0000256" key="7">
    <source>
        <dbReference type="ARBA" id="ARBA00022967"/>
    </source>
</evidence>
<comment type="function">
    <text evidence="12 15">Subunits I and II form the functional core of the enzyme complex. Electrons originating in cytochrome c are transferred via heme a and Cu(A) to the binuclear center formed by heme a3 and Cu(B).</text>
</comment>
<dbReference type="Proteomes" id="UP000825799">
    <property type="component" value="Chromosome"/>
</dbReference>
<sequence length="310" mass="33631">MVTGQFFRKMGAVSAAALALVPAMAAAQEIGRGHPEPGQFHLQQSVTPIMDSITAFHDGILMWTISLIVLFVLALLVIVMVRFNAKANPVPARFTHNTLVEIIWTVVPILILVIIAIPSFGVLSDQLTVPDGERKYLGANIFSLGEVDVPEAALTVKATGEQWYWNYEYVDQGVGFDSNILGETSSTGIDRPTLKPDQPRLLAVDNELVVPVNTTVRMQVTASPTGVIHAFAVPSFGIKVDAVPGRLNETWFNARETGIYYGQCSELCGKDHAFMPIAVRVVTAEEFDAFIKAFEDSRDYAAAAAALPAL</sequence>
<dbReference type="InterPro" id="IPR036257">
    <property type="entry name" value="Cyt_c_oxidase_su2_TM_sf"/>
</dbReference>
<evidence type="ECO:0000256" key="16">
    <source>
        <dbReference type="SAM" id="Phobius"/>
    </source>
</evidence>
<dbReference type="InterPro" id="IPR014222">
    <property type="entry name" value="Cyt_c_oxidase_su2"/>
</dbReference>
<comment type="cofactor">
    <cofactor evidence="15">
        <name>Cu cation</name>
        <dbReference type="ChEBI" id="CHEBI:23378"/>
    </cofactor>
    <text evidence="15">Binds a copper A center.</text>
</comment>
<dbReference type="InterPro" id="IPR002429">
    <property type="entry name" value="CcO_II-like_C"/>
</dbReference>
<keyword evidence="5 14" id="KW-0812">Transmembrane</keyword>
<dbReference type="PRINTS" id="PR01166">
    <property type="entry name" value="CYCOXIDASEII"/>
</dbReference>
<evidence type="ECO:0000259" key="19">
    <source>
        <dbReference type="PROSITE" id="PS50999"/>
    </source>
</evidence>
<dbReference type="InterPro" id="IPR011759">
    <property type="entry name" value="Cyt_c_oxidase_su2_TM_dom"/>
</dbReference>
<dbReference type="NCBIfam" id="TIGR02866">
    <property type="entry name" value="CoxB"/>
    <property type="match status" value="1"/>
</dbReference>
<dbReference type="InterPro" id="IPR008972">
    <property type="entry name" value="Cupredoxin"/>
</dbReference>
<protein>
    <recommendedName>
        <fullName evidence="15">Cytochrome c oxidase subunit 2</fullName>
        <ecNumber evidence="15">7.1.1.9</ecNumber>
    </recommendedName>
</protein>
<dbReference type="Gene3D" id="2.60.40.420">
    <property type="entry name" value="Cupredoxins - blue copper proteins"/>
    <property type="match status" value="1"/>
</dbReference>
<dbReference type="SUPFAM" id="SSF49503">
    <property type="entry name" value="Cupredoxins"/>
    <property type="match status" value="1"/>
</dbReference>
<accession>A0ABX8WGN5</accession>
<evidence type="ECO:0000256" key="2">
    <source>
        <dbReference type="ARBA" id="ARBA00007866"/>
    </source>
</evidence>
<dbReference type="CDD" id="cd13912">
    <property type="entry name" value="CcO_II_C"/>
    <property type="match status" value="1"/>
</dbReference>
<evidence type="ECO:0000256" key="9">
    <source>
        <dbReference type="ARBA" id="ARBA00022989"/>
    </source>
</evidence>
<comment type="similarity">
    <text evidence="2 14">Belongs to the cytochrome c oxidase subunit 2 family.</text>
</comment>
<dbReference type="EC" id="7.1.1.9" evidence="15"/>
<feature type="transmembrane region" description="Helical" evidence="16">
    <location>
        <begin position="102"/>
        <end position="123"/>
    </location>
</feature>
<dbReference type="PROSITE" id="PS00078">
    <property type="entry name" value="COX2"/>
    <property type="match status" value="1"/>
</dbReference>
<comment type="catalytic activity">
    <reaction evidence="13 15">
        <text>4 Fe(II)-[cytochrome c] + O2 + 8 H(+)(in) = 4 Fe(III)-[cytochrome c] + 2 H2O + 4 H(+)(out)</text>
        <dbReference type="Rhea" id="RHEA:11436"/>
        <dbReference type="Rhea" id="RHEA-COMP:10350"/>
        <dbReference type="Rhea" id="RHEA-COMP:14399"/>
        <dbReference type="ChEBI" id="CHEBI:15377"/>
        <dbReference type="ChEBI" id="CHEBI:15378"/>
        <dbReference type="ChEBI" id="CHEBI:15379"/>
        <dbReference type="ChEBI" id="CHEBI:29033"/>
        <dbReference type="ChEBI" id="CHEBI:29034"/>
        <dbReference type="EC" id="7.1.1.9"/>
    </reaction>
</comment>
<dbReference type="PANTHER" id="PTHR22888">
    <property type="entry name" value="CYTOCHROME C OXIDASE, SUBUNIT II"/>
    <property type="match status" value="1"/>
</dbReference>
<feature type="chain" id="PRO_5046445253" description="Cytochrome c oxidase subunit 2" evidence="17">
    <location>
        <begin position="26"/>
        <end position="310"/>
    </location>
</feature>
<dbReference type="EMBL" id="CP080590">
    <property type="protein sequence ID" value="QYO77553.1"/>
    <property type="molecule type" value="Genomic_DNA"/>
</dbReference>
<feature type="signal peptide" evidence="17">
    <location>
        <begin position="1"/>
        <end position="25"/>
    </location>
</feature>
<keyword evidence="21" id="KW-1185">Reference proteome</keyword>
<evidence type="ECO:0000256" key="15">
    <source>
        <dbReference type="RuleBase" id="RU004024"/>
    </source>
</evidence>
<evidence type="ECO:0000256" key="4">
    <source>
        <dbReference type="ARBA" id="ARBA00022660"/>
    </source>
</evidence>
<feature type="transmembrane region" description="Helical" evidence="16">
    <location>
        <begin position="60"/>
        <end position="81"/>
    </location>
</feature>
<evidence type="ECO:0000256" key="17">
    <source>
        <dbReference type="SAM" id="SignalP"/>
    </source>
</evidence>